<keyword evidence="8 10" id="KW-0539">Nucleus</keyword>
<evidence type="ECO:0000256" key="8">
    <source>
        <dbReference type="ARBA" id="ARBA00023242"/>
    </source>
</evidence>
<dbReference type="Pfam" id="PF06470">
    <property type="entry name" value="SMC_hinge"/>
    <property type="match status" value="1"/>
</dbReference>
<evidence type="ECO:0000256" key="7">
    <source>
        <dbReference type="ARBA" id="ARBA00023054"/>
    </source>
</evidence>
<sequence>MGRLNGLELYNFKSYKGTVKFGLGTSDFTSIIGPNGSGKSNMMDAISFVLGVRSSHLRSNALKDLIYRDRISSLDKENQIPENEQKEVDNNIENDNSETIKAYVKAFYTKNSENTPTVFERDIRSNGDSVYKIDGKQVNFKNYSKVLENENILIKARNFLVFQGDVENIASQSSQQLTRLLEEISGSIEYKNEYDELNVQHRNALKDLTDSNFKKRRLQTELNQYREDVSKDQQYVKSFDESKKIWIEYSLWQLYHLEAKRDELKDRVNSGKEEIKNLKKTITSEEKIFKKGKAALAKIELKITNKEDFLRTSNTTIEKKNAQLLPIRSNKESLNKKIHILQRRIESYERDINRQKEYIESFNHQLRVVSNTKNSFEQEIKNSSNEKYQLSEEQLKEYAELKDRYLATGGLKLEENIQLKNNEKLEINDEVQKINEQMAISEDRIHAYLEPEEEKVTSKITDLVQSLNDKNEAHSKYSSELKSLQTSIQSLNNKEVEISYRLRDVLVKIDDLSASQRESRKEKNLRENVNTLKRLFPGVKGLVYDLCKPKRDKYSTAVSTVLGKNFDSVVVDSVITAQQCISYLKEQRSGYASFIPLDTVDVFPPRRLQLDNCVLTIDAIDYANELEKAMQYVCSNSIICDNMGIAKDLKWNRKINAKLVTLDGSLIHKSGLMTGGVSQNNSGNRWDKEEYKSLISLKDKLAGDVSKLNDEVRIKATRSRELETILSVLNNEISTLRSQINHSKRNLNELEIQINYHRELIENEYRSTIAVLQSKLESCDEEIKAYENEKEELQNRSYEQLTSKLNFSIHEYEKNTGETLRQQSKELQQLEKQKMDILNKIAFEKERLLSTEDRRDHSKSEVKRIEGKLAELDSEEHELLSIIEEKKTEEQNCKNEIGLLNEEYQNSEKHTKSIEDRINEYISITSSKKRESAIYKEDIEQIDQERVDILKNCQMSNIELPLLTSSLDELPVDRVDEDVLNIARDIKINYSLLPAKFKENGSSKIREEFEGKIAEIDEILSTLQPNFHASERLGEVQGKFGEIDSAVKKLRAKENSLATRFETVKRQRRELFIKAFEHAQEHIDVIYKELTKDPHYNVALGGGSASLTLEDEDEPYLAGIRYHATPPLKRFKEMQYLSGGEKTVAALALLFAINSYQQSPFFILDEIDAALDISNVEKIARYIKKYSKINSQFIVISLKNTMFEKSDALIGVFRQQNLNSSRVLTLDLSGYS</sequence>
<dbReference type="Proteomes" id="UP000262825">
    <property type="component" value="Unassembled WGS sequence"/>
</dbReference>
<feature type="coiled-coil region" evidence="11">
    <location>
        <begin position="331"/>
        <end position="393"/>
    </location>
</feature>
<keyword evidence="6" id="KW-0498">Mitosis</keyword>
<feature type="domain" description="SMC hinge" evidence="12">
    <location>
        <begin position="537"/>
        <end position="650"/>
    </location>
</feature>
<dbReference type="InterPro" id="IPR027417">
    <property type="entry name" value="P-loop_NTPase"/>
</dbReference>
<dbReference type="SMART" id="SM00968">
    <property type="entry name" value="SMC_hinge"/>
    <property type="match status" value="1"/>
</dbReference>
<dbReference type="InterPro" id="IPR036277">
    <property type="entry name" value="SMC_hinge_sf"/>
</dbReference>
<dbReference type="Gene3D" id="3.40.50.300">
    <property type="entry name" value="P-loop containing nucleotide triphosphate hydrolases"/>
    <property type="match status" value="2"/>
</dbReference>
<dbReference type="GO" id="GO:0005524">
    <property type="term" value="F:ATP binding"/>
    <property type="evidence" value="ECO:0007669"/>
    <property type="project" value="InterPro"/>
</dbReference>
<dbReference type="InterPro" id="IPR010935">
    <property type="entry name" value="SMC_hinge"/>
</dbReference>
<dbReference type="GO" id="GO:0051301">
    <property type="term" value="P:cell division"/>
    <property type="evidence" value="ECO:0007669"/>
    <property type="project" value="UniProtKB-KW"/>
</dbReference>
<dbReference type="GO" id="GO:0003677">
    <property type="term" value="F:DNA binding"/>
    <property type="evidence" value="ECO:0007669"/>
    <property type="project" value="TreeGrafter"/>
</dbReference>
<feature type="coiled-coil region" evidence="11">
    <location>
        <begin position="719"/>
        <end position="903"/>
    </location>
</feature>
<dbReference type="InterPro" id="IPR028468">
    <property type="entry name" value="Smc1_ABC"/>
</dbReference>
<evidence type="ECO:0000256" key="2">
    <source>
        <dbReference type="ARBA" id="ARBA00004286"/>
    </source>
</evidence>
<gene>
    <name evidence="13" type="ORF">SCODWIG_00182</name>
</gene>
<dbReference type="PIRSF" id="PIRSF005719">
    <property type="entry name" value="SMC"/>
    <property type="match status" value="1"/>
</dbReference>
<protein>
    <recommendedName>
        <fullName evidence="10">Structural maintenance of chromosomes protein</fullName>
    </recommendedName>
</protein>
<organism evidence="13 14">
    <name type="scientific">Saccharomycodes ludwigii</name>
    <dbReference type="NCBI Taxonomy" id="36035"/>
    <lineage>
        <taxon>Eukaryota</taxon>
        <taxon>Fungi</taxon>
        <taxon>Dikarya</taxon>
        <taxon>Ascomycota</taxon>
        <taxon>Saccharomycotina</taxon>
        <taxon>Saccharomycetes</taxon>
        <taxon>Saccharomycodales</taxon>
        <taxon>Saccharomycodaceae</taxon>
        <taxon>Saccharomycodes</taxon>
    </lineage>
</organism>
<evidence type="ECO:0000313" key="14">
    <source>
        <dbReference type="Proteomes" id="UP000262825"/>
    </source>
</evidence>
<dbReference type="Gene3D" id="3.30.70.1620">
    <property type="match status" value="1"/>
</dbReference>
<name>A0A376B1A5_9ASCO</name>
<evidence type="ECO:0000256" key="11">
    <source>
        <dbReference type="SAM" id="Coils"/>
    </source>
</evidence>
<evidence type="ECO:0000256" key="6">
    <source>
        <dbReference type="ARBA" id="ARBA00022776"/>
    </source>
</evidence>
<dbReference type="GO" id="GO:0008278">
    <property type="term" value="C:cohesin complex"/>
    <property type="evidence" value="ECO:0007669"/>
    <property type="project" value="InterPro"/>
</dbReference>
<keyword evidence="4" id="KW-0158">Chromosome</keyword>
<dbReference type="OrthoDB" id="5575062at2759"/>
<dbReference type="SUPFAM" id="SSF75553">
    <property type="entry name" value="Smc hinge domain"/>
    <property type="match status" value="1"/>
</dbReference>
<keyword evidence="9" id="KW-0131">Cell cycle</keyword>
<dbReference type="EMBL" id="UFAJ01000012">
    <property type="protein sequence ID" value="SSD58421.1"/>
    <property type="molecule type" value="Genomic_DNA"/>
</dbReference>
<dbReference type="GO" id="GO:0007062">
    <property type="term" value="P:sister chromatid cohesion"/>
    <property type="evidence" value="ECO:0007669"/>
    <property type="project" value="InterPro"/>
</dbReference>
<dbReference type="GO" id="GO:0007059">
    <property type="term" value="P:chromosome segregation"/>
    <property type="evidence" value="ECO:0007669"/>
    <property type="project" value="UniProtKB-ARBA"/>
</dbReference>
<evidence type="ECO:0000256" key="1">
    <source>
        <dbReference type="ARBA" id="ARBA00004123"/>
    </source>
</evidence>
<dbReference type="PANTHER" id="PTHR18937">
    <property type="entry name" value="STRUCTURAL MAINTENANCE OF CHROMOSOMES SMC FAMILY MEMBER"/>
    <property type="match status" value="1"/>
</dbReference>
<dbReference type="InterPro" id="IPR024704">
    <property type="entry name" value="SMC"/>
</dbReference>
<dbReference type="PANTHER" id="PTHR18937:SF12">
    <property type="entry name" value="STRUCTURAL MAINTENANCE OF CHROMOSOMES PROTEIN"/>
    <property type="match status" value="1"/>
</dbReference>
<dbReference type="Gene3D" id="1.10.287.1490">
    <property type="match status" value="1"/>
</dbReference>
<evidence type="ECO:0000256" key="9">
    <source>
        <dbReference type="ARBA" id="ARBA00023306"/>
    </source>
</evidence>
<dbReference type="Gene3D" id="1.20.1060.20">
    <property type="match status" value="1"/>
</dbReference>
<evidence type="ECO:0000259" key="12">
    <source>
        <dbReference type="SMART" id="SM00968"/>
    </source>
</evidence>
<reference evidence="14" key="1">
    <citation type="submission" date="2018-06" db="EMBL/GenBank/DDBJ databases">
        <authorList>
            <person name="Guldener U."/>
        </authorList>
    </citation>
    <scope>NUCLEOTIDE SEQUENCE [LARGE SCALE GENOMIC DNA]</scope>
    <source>
        <strain evidence="14">UTAD17</strain>
    </source>
</reference>
<dbReference type="AlphaFoldDB" id="A0A376B1A5"/>
<evidence type="ECO:0000313" key="13">
    <source>
        <dbReference type="EMBL" id="SSD58421.1"/>
    </source>
</evidence>
<dbReference type="GO" id="GO:0005634">
    <property type="term" value="C:nucleus"/>
    <property type="evidence" value="ECO:0007669"/>
    <property type="project" value="UniProtKB-SubCell"/>
</dbReference>
<keyword evidence="14" id="KW-1185">Reference proteome</keyword>
<evidence type="ECO:0000256" key="3">
    <source>
        <dbReference type="ARBA" id="ARBA00005597"/>
    </source>
</evidence>
<dbReference type="InterPro" id="IPR003395">
    <property type="entry name" value="RecF/RecN/SMC_N"/>
</dbReference>
<proteinExistence type="inferred from homology"/>
<feature type="coiled-coil region" evidence="11">
    <location>
        <begin position="417"/>
        <end position="444"/>
    </location>
</feature>
<dbReference type="VEuPathDB" id="FungiDB:SCODWIG_00182"/>
<feature type="coiled-coil region" evidence="11">
    <location>
        <begin position="254"/>
        <end position="281"/>
    </location>
</feature>
<dbReference type="GO" id="GO:0016887">
    <property type="term" value="F:ATP hydrolysis activity"/>
    <property type="evidence" value="ECO:0007669"/>
    <property type="project" value="InterPro"/>
</dbReference>
<evidence type="ECO:0000256" key="4">
    <source>
        <dbReference type="ARBA" id="ARBA00022454"/>
    </source>
</evidence>
<evidence type="ECO:0000256" key="10">
    <source>
        <dbReference type="PIRNR" id="PIRNR005719"/>
    </source>
</evidence>
<dbReference type="SUPFAM" id="SSF52540">
    <property type="entry name" value="P-loop containing nucleoside triphosphate hydrolases"/>
    <property type="match status" value="2"/>
</dbReference>
<comment type="similarity">
    <text evidence="3">Belongs to the SMC family. SMC1 subfamily.</text>
</comment>
<accession>A0A376B1A5</accession>
<keyword evidence="7 11" id="KW-0175">Coiled coil</keyword>
<comment type="subcellular location">
    <subcellularLocation>
        <location evidence="2">Chromosome</location>
    </subcellularLocation>
    <subcellularLocation>
        <location evidence="1 10">Nucleus</location>
    </subcellularLocation>
</comment>
<evidence type="ECO:0000256" key="5">
    <source>
        <dbReference type="ARBA" id="ARBA00022618"/>
    </source>
</evidence>
<dbReference type="Pfam" id="PF02463">
    <property type="entry name" value="SMC_N"/>
    <property type="match status" value="1"/>
</dbReference>
<keyword evidence="5" id="KW-0132">Cell division</keyword>
<dbReference type="CDD" id="cd03275">
    <property type="entry name" value="ABC_SMC1_euk"/>
    <property type="match status" value="1"/>
</dbReference>